<sequence length="264" mass="30445">MPPKDPISLRESFLAENNTYSELETDMDAKPIGKFEDIDVMENEIWFLQCPKGMDIKSLENEKIKLPGRTTLNEIESVSVDFVEGKQQHSFAYCNRNGRYDLRLLPVRGTIVLRNRLKAADSITEERVSECCPPSKKVPMPSKIRVRHPLLGFQYEEKLEVDQNVKKRLQEADQISAKILRENIGKKLSENPKQKQISKPIEIDSEEDDAVQFVSEEVIKKKKRKHSESNKSDDGSKKKKKSKKSKKGDDDEEVSKDLQWLQNL</sequence>
<evidence type="ECO:0000313" key="3">
    <source>
        <dbReference type="Proteomes" id="UP001652621"/>
    </source>
</evidence>
<dbReference type="Pfam" id="PF08208">
    <property type="entry name" value="RNA_polI_A34"/>
    <property type="match status" value="1"/>
</dbReference>
<reference evidence="4" key="2">
    <citation type="submission" date="2025-04" db="UniProtKB">
        <authorList>
            <consortium name="RefSeq"/>
        </authorList>
    </citation>
    <scope>IDENTIFICATION</scope>
    <source>
        <strain evidence="4">Aabys</strain>
    </source>
</reference>
<dbReference type="GeneID" id="101892044"/>
<dbReference type="EnsemblMetazoa" id="MDOA001700-RA">
    <property type="protein sequence ID" value="MDOA001700-PA"/>
    <property type="gene ID" value="MDOA001700"/>
</dbReference>
<organism evidence="2">
    <name type="scientific">Musca domestica</name>
    <name type="common">House fly</name>
    <dbReference type="NCBI Taxonomy" id="7370"/>
    <lineage>
        <taxon>Eukaryota</taxon>
        <taxon>Metazoa</taxon>
        <taxon>Ecdysozoa</taxon>
        <taxon>Arthropoda</taxon>
        <taxon>Hexapoda</taxon>
        <taxon>Insecta</taxon>
        <taxon>Pterygota</taxon>
        <taxon>Neoptera</taxon>
        <taxon>Endopterygota</taxon>
        <taxon>Diptera</taxon>
        <taxon>Brachycera</taxon>
        <taxon>Muscomorpha</taxon>
        <taxon>Muscoidea</taxon>
        <taxon>Muscidae</taxon>
        <taxon>Musca</taxon>
    </lineage>
</organism>
<feature type="region of interest" description="Disordered" evidence="1">
    <location>
        <begin position="217"/>
        <end position="264"/>
    </location>
</feature>
<accession>A0A1I8M6F1</accession>
<evidence type="ECO:0000313" key="2">
    <source>
        <dbReference type="EnsemblMetazoa" id="MDOA001700-PA"/>
    </source>
</evidence>
<keyword evidence="3" id="KW-1185">Reference proteome</keyword>
<dbReference type="RefSeq" id="XP_005181131.1">
    <property type="nucleotide sequence ID" value="XM_005181074.3"/>
</dbReference>
<dbReference type="KEGG" id="mde:101892044"/>
<dbReference type="GO" id="GO:0006360">
    <property type="term" value="P:transcription by RNA polymerase I"/>
    <property type="evidence" value="ECO:0007669"/>
    <property type="project" value="InterPro"/>
</dbReference>
<dbReference type="VEuPathDB" id="VectorBase:MDOMA2_019088"/>
<dbReference type="Proteomes" id="UP001652621">
    <property type="component" value="Unplaced"/>
</dbReference>
<name>A0A1I8M6F1_MUSDO</name>
<evidence type="ECO:0000313" key="4">
    <source>
        <dbReference type="RefSeq" id="XP_005181131.1"/>
    </source>
</evidence>
<feature type="compositionally biased region" description="Basic residues" evidence="1">
    <location>
        <begin position="237"/>
        <end position="246"/>
    </location>
</feature>
<dbReference type="VEuPathDB" id="VectorBase:MDOA001700"/>
<evidence type="ECO:0000256" key="1">
    <source>
        <dbReference type="SAM" id="MobiDB-lite"/>
    </source>
</evidence>
<reference evidence="2" key="1">
    <citation type="submission" date="2020-05" db="UniProtKB">
        <authorList>
            <consortium name="EnsemblMetazoa"/>
        </authorList>
    </citation>
    <scope>IDENTIFICATION</scope>
    <source>
        <strain evidence="2">Aabys</strain>
    </source>
</reference>
<dbReference type="InterPro" id="IPR013240">
    <property type="entry name" value="DNA-dir_RNA_pol1_su_RPA34"/>
</dbReference>
<gene>
    <name evidence="2" type="primary">101892044</name>
    <name evidence="4" type="synonym">LOC101892044</name>
</gene>
<protein>
    <submittedName>
        <fullName evidence="4">Uncharacterized protein LOC101892044</fullName>
    </submittedName>
</protein>
<dbReference type="eggNOG" id="ENOG502T84U">
    <property type="taxonomic scope" value="Eukaryota"/>
</dbReference>
<dbReference type="OrthoDB" id="8197684at2759"/>
<feature type="compositionally biased region" description="Basic and acidic residues" evidence="1">
    <location>
        <begin position="227"/>
        <end position="236"/>
    </location>
</feature>
<dbReference type="AlphaFoldDB" id="A0A1I8M6F1"/>
<proteinExistence type="predicted"/>